<protein>
    <recommendedName>
        <fullName evidence="4">S-protein homolog</fullName>
    </recommendedName>
</protein>
<keyword evidence="3" id="KW-1185">Reference proteome</keyword>
<proteinExistence type="predicted"/>
<dbReference type="PANTHER" id="PTHR35630">
    <property type="entry name" value="LEGUMINOSIN GROUP486 SECRETED PEPTIDE"/>
    <property type="match status" value="1"/>
</dbReference>
<dbReference type="PANTHER" id="PTHR35630:SF2">
    <property type="entry name" value="LEGUMINOSIN GROUP486 SECRETED PEPTIDE"/>
    <property type="match status" value="1"/>
</dbReference>
<accession>A0A445F9S0</accession>
<sequence>MSTSSHVSILLFLAVCFSSSVFCDSLPPFLDSDHFHININILAISISNDLPPSPTKLYFLSDFQKTQIEIKRGEPYVKLLNFDTHNGLLKWNKCAEFSVYIPGLEGDHQRIYWSAREDGIYHSWDNLKWDKREIWDHYC</sequence>
<feature type="signal peptide" evidence="1">
    <location>
        <begin position="1"/>
        <end position="23"/>
    </location>
</feature>
<dbReference type="EMBL" id="QZWG01000020">
    <property type="protein sequence ID" value="RZB45561.1"/>
    <property type="molecule type" value="Genomic_DNA"/>
</dbReference>
<reference evidence="2 3" key="1">
    <citation type="submission" date="2018-09" db="EMBL/GenBank/DDBJ databases">
        <title>A high-quality reference genome of wild soybean provides a powerful tool to mine soybean genomes.</title>
        <authorList>
            <person name="Xie M."/>
            <person name="Chung C.Y.L."/>
            <person name="Li M.-W."/>
            <person name="Wong F.-L."/>
            <person name="Chan T.-F."/>
            <person name="Lam H.-M."/>
        </authorList>
    </citation>
    <scope>NUCLEOTIDE SEQUENCE [LARGE SCALE GENOMIC DNA]</scope>
    <source>
        <strain evidence="3">cv. W05</strain>
        <tissue evidence="2">Hypocotyl of etiolated seedlings</tissue>
    </source>
</reference>
<keyword evidence="1" id="KW-0732">Signal</keyword>
<name>A0A445F9S0_GLYSO</name>
<feature type="chain" id="PRO_5019076961" description="S-protein homolog" evidence="1">
    <location>
        <begin position="24"/>
        <end position="139"/>
    </location>
</feature>
<dbReference type="Proteomes" id="UP000289340">
    <property type="component" value="Chromosome 20"/>
</dbReference>
<evidence type="ECO:0008006" key="4">
    <source>
        <dbReference type="Google" id="ProtNLM"/>
    </source>
</evidence>
<evidence type="ECO:0000313" key="2">
    <source>
        <dbReference type="EMBL" id="RZB45561.1"/>
    </source>
</evidence>
<evidence type="ECO:0000313" key="3">
    <source>
        <dbReference type="Proteomes" id="UP000289340"/>
    </source>
</evidence>
<evidence type="ECO:0000256" key="1">
    <source>
        <dbReference type="SAM" id="SignalP"/>
    </source>
</evidence>
<organism evidence="2 3">
    <name type="scientific">Glycine soja</name>
    <name type="common">Wild soybean</name>
    <dbReference type="NCBI Taxonomy" id="3848"/>
    <lineage>
        <taxon>Eukaryota</taxon>
        <taxon>Viridiplantae</taxon>
        <taxon>Streptophyta</taxon>
        <taxon>Embryophyta</taxon>
        <taxon>Tracheophyta</taxon>
        <taxon>Spermatophyta</taxon>
        <taxon>Magnoliopsida</taxon>
        <taxon>eudicotyledons</taxon>
        <taxon>Gunneridae</taxon>
        <taxon>Pentapetalae</taxon>
        <taxon>rosids</taxon>
        <taxon>fabids</taxon>
        <taxon>Fabales</taxon>
        <taxon>Fabaceae</taxon>
        <taxon>Papilionoideae</taxon>
        <taxon>50 kb inversion clade</taxon>
        <taxon>NPAAA clade</taxon>
        <taxon>indigoferoid/millettioid clade</taxon>
        <taxon>Phaseoleae</taxon>
        <taxon>Glycine</taxon>
        <taxon>Glycine subgen. Soja</taxon>
    </lineage>
</organism>
<dbReference type="AlphaFoldDB" id="A0A445F9S0"/>
<dbReference type="SMR" id="A0A445F9S0"/>
<gene>
    <name evidence="2" type="ORF">D0Y65_055056</name>
</gene>
<comment type="caution">
    <text evidence="2">The sequence shown here is derived from an EMBL/GenBank/DDBJ whole genome shotgun (WGS) entry which is preliminary data.</text>
</comment>